<name>A0A699WZ66_TANCI</name>
<evidence type="ECO:0000313" key="2">
    <source>
        <dbReference type="EMBL" id="GFD52787.1"/>
    </source>
</evidence>
<dbReference type="EMBL" id="BKCJ011786375">
    <property type="protein sequence ID" value="GFD52787.1"/>
    <property type="molecule type" value="Genomic_DNA"/>
</dbReference>
<sequence length="55" mass="6638">EDYDKEREMEPRPERTKEVNPPIRIRSPRVRRQRERVVGFEEVPNREGSGTKMNT</sequence>
<accession>A0A699WZ66</accession>
<feature type="non-terminal residue" evidence="2">
    <location>
        <position position="1"/>
    </location>
</feature>
<comment type="caution">
    <text evidence="2">The sequence shown here is derived from an EMBL/GenBank/DDBJ whole genome shotgun (WGS) entry which is preliminary data.</text>
</comment>
<reference evidence="2" key="1">
    <citation type="journal article" date="2019" name="Sci. Rep.">
        <title>Draft genome of Tanacetum cinerariifolium, the natural source of mosquito coil.</title>
        <authorList>
            <person name="Yamashiro T."/>
            <person name="Shiraishi A."/>
            <person name="Satake H."/>
            <person name="Nakayama K."/>
        </authorList>
    </citation>
    <scope>NUCLEOTIDE SEQUENCE</scope>
</reference>
<organism evidence="2">
    <name type="scientific">Tanacetum cinerariifolium</name>
    <name type="common">Dalmatian daisy</name>
    <name type="synonym">Chrysanthemum cinerariifolium</name>
    <dbReference type="NCBI Taxonomy" id="118510"/>
    <lineage>
        <taxon>Eukaryota</taxon>
        <taxon>Viridiplantae</taxon>
        <taxon>Streptophyta</taxon>
        <taxon>Embryophyta</taxon>
        <taxon>Tracheophyta</taxon>
        <taxon>Spermatophyta</taxon>
        <taxon>Magnoliopsida</taxon>
        <taxon>eudicotyledons</taxon>
        <taxon>Gunneridae</taxon>
        <taxon>Pentapetalae</taxon>
        <taxon>asterids</taxon>
        <taxon>campanulids</taxon>
        <taxon>Asterales</taxon>
        <taxon>Asteraceae</taxon>
        <taxon>Asteroideae</taxon>
        <taxon>Anthemideae</taxon>
        <taxon>Anthemidinae</taxon>
        <taxon>Tanacetum</taxon>
    </lineage>
</organism>
<feature type="compositionally biased region" description="Basic and acidic residues" evidence="1">
    <location>
        <begin position="1"/>
        <end position="18"/>
    </location>
</feature>
<gene>
    <name evidence="2" type="ORF">Tci_924756</name>
</gene>
<protein>
    <submittedName>
        <fullName evidence="2">Uncharacterized protein</fullName>
    </submittedName>
</protein>
<evidence type="ECO:0000256" key="1">
    <source>
        <dbReference type="SAM" id="MobiDB-lite"/>
    </source>
</evidence>
<feature type="region of interest" description="Disordered" evidence="1">
    <location>
        <begin position="1"/>
        <end position="33"/>
    </location>
</feature>
<dbReference type="AlphaFoldDB" id="A0A699WZ66"/>
<proteinExistence type="predicted"/>